<keyword evidence="2" id="KW-0408">Iron</keyword>
<dbReference type="PIRSF" id="PIRSF000144">
    <property type="entry name" value="CbbBc"/>
    <property type="match status" value="1"/>
</dbReference>
<proteinExistence type="predicted"/>
<evidence type="ECO:0000256" key="3">
    <source>
        <dbReference type="ARBA" id="ARBA00023014"/>
    </source>
</evidence>
<dbReference type="Proteomes" id="UP000315700">
    <property type="component" value="Chromosome"/>
</dbReference>
<dbReference type="SUPFAM" id="SSF53706">
    <property type="entry name" value="Formate dehydrogenase/DMSO reductase, domains 1-3"/>
    <property type="match status" value="1"/>
</dbReference>
<keyword evidence="3" id="KW-0411">Iron-sulfur</keyword>
<evidence type="ECO:0000259" key="5">
    <source>
        <dbReference type="Pfam" id="PF01568"/>
    </source>
</evidence>
<name>A0A517SBI3_9PLAN</name>
<dbReference type="GO" id="GO:0008863">
    <property type="term" value="F:formate dehydrogenase (NAD+) activity"/>
    <property type="evidence" value="ECO:0007669"/>
    <property type="project" value="InterPro"/>
</dbReference>
<dbReference type="InterPro" id="IPR009010">
    <property type="entry name" value="Asp_de-COase-like_dom_sf"/>
</dbReference>
<dbReference type="Pfam" id="PF01568">
    <property type="entry name" value="Molydop_binding"/>
    <property type="match status" value="1"/>
</dbReference>
<feature type="domain" description="Molybdopterin oxidoreductase" evidence="4">
    <location>
        <begin position="104"/>
        <end position="480"/>
    </location>
</feature>
<dbReference type="GO" id="GO:0043546">
    <property type="term" value="F:molybdopterin cofactor binding"/>
    <property type="evidence" value="ECO:0007669"/>
    <property type="project" value="InterPro"/>
</dbReference>
<dbReference type="InterPro" id="IPR006656">
    <property type="entry name" value="Mopterin_OxRdtase"/>
</dbReference>
<dbReference type="CDD" id="cd02787">
    <property type="entry name" value="MopB_CT_ydeP"/>
    <property type="match status" value="1"/>
</dbReference>
<dbReference type="GO" id="GO:0045333">
    <property type="term" value="P:cellular respiration"/>
    <property type="evidence" value="ECO:0007669"/>
    <property type="project" value="UniProtKB-ARBA"/>
</dbReference>
<organism evidence="6 7">
    <name type="scientific">Caulifigura coniformis</name>
    <dbReference type="NCBI Taxonomy" id="2527983"/>
    <lineage>
        <taxon>Bacteria</taxon>
        <taxon>Pseudomonadati</taxon>
        <taxon>Planctomycetota</taxon>
        <taxon>Planctomycetia</taxon>
        <taxon>Planctomycetales</taxon>
        <taxon>Planctomycetaceae</taxon>
        <taxon>Caulifigura</taxon>
    </lineage>
</organism>
<evidence type="ECO:0000313" key="7">
    <source>
        <dbReference type="Proteomes" id="UP000315700"/>
    </source>
</evidence>
<dbReference type="Gene3D" id="3.40.50.740">
    <property type="match status" value="1"/>
</dbReference>
<dbReference type="GO" id="GO:0030151">
    <property type="term" value="F:molybdenum ion binding"/>
    <property type="evidence" value="ECO:0007669"/>
    <property type="project" value="InterPro"/>
</dbReference>
<dbReference type="GO" id="GO:0016020">
    <property type="term" value="C:membrane"/>
    <property type="evidence" value="ECO:0007669"/>
    <property type="project" value="TreeGrafter"/>
</dbReference>
<keyword evidence="7" id="KW-1185">Reference proteome</keyword>
<evidence type="ECO:0000259" key="4">
    <source>
        <dbReference type="Pfam" id="PF00384"/>
    </source>
</evidence>
<dbReference type="PANTHER" id="PTHR43105">
    <property type="entry name" value="RESPIRATORY NITRATE REDUCTASE"/>
    <property type="match status" value="1"/>
</dbReference>
<accession>A0A517SBI3</accession>
<dbReference type="OrthoDB" id="9805142at2"/>
<feature type="domain" description="Molybdopterin dinucleotide-binding" evidence="5">
    <location>
        <begin position="628"/>
        <end position="728"/>
    </location>
</feature>
<dbReference type="EMBL" id="CP036271">
    <property type="protein sequence ID" value="QDT53497.1"/>
    <property type="molecule type" value="Genomic_DNA"/>
</dbReference>
<dbReference type="RefSeq" id="WP_145028752.1">
    <property type="nucleotide sequence ID" value="NZ_CP036271.1"/>
</dbReference>
<dbReference type="InterPro" id="IPR037951">
    <property type="entry name" value="MopB_CT_YdeP"/>
</dbReference>
<dbReference type="Gene3D" id="2.40.40.20">
    <property type="match status" value="1"/>
</dbReference>
<sequence length="753" mass="83024">MRRMKSGGGWAAVKYTLRMANKVTWPKLWRAMMSRNTCKTCAVGMGGQKGGMRNEMGHWPEVCKKSLQAMVADMQDGLRDEFFRRYSIAELRTLSPRDLEWSGRLTHPLYAGPGDTHYRVISWNDAFDRMAKQLTGTQPDENFFYCSGRSSNEAAFVLQLFSRLYGTNYVNNCSFYCHQASGVGLGQSLGTGTATVTLEDVENSDLFILIGGNPASNHPRLMRTLMNVRRQGGQVVSINPIKELGLVNFSVPSDVWSLFFGSKISSLYLQPHIGGDIPLLAGVAKVLLERRLVAKPYIKAATEGFDEFVKGVNALSWEEIERQSGVPRAQIEELGVLYGRAKNAVFGWTMGITHHLHGVENVRMIVNLALLRGMVGKPHAGLLPIRGHSNVQGIGSMGVAPNLKQQIFDNMEALLKVKLPTNPGLDTMACMRAAAEGKVKGAICLGGNLFGSNPDAYFAHRSLGNLDFITYINTTLNTGHAWGTAKETLILPCLARDEEPQPTTQESMFNYVRLSEGGEQRIAQAKSEHEILTTLGHRVLGDAGPVNWTELKLHRTVREMIAKVIPGFEAIGRIDETKQEFQIGGRTFHTPTFPTPSGKAQFAPLEEPMTRVASAAAAPEAGPGQGVLRMMTIRSEGQFNTVVYEEQDIYRGQDRRDVILMHVDDIQRFGFTIDQPVTVRSSVGELRGIRVRDIDIRAGNCAMYLPEANVLVPHEVDPQSKTPAFKSIWLTIEAERPSSVSSDGLVSLEMAGV</sequence>
<evidence type="ECO:0000256" key="1">
    <source>
        <dbReference type="ARBA" id="ARBA00022723"/>
    </source>
</evidence>
<dbReference type="InParanoid" id="A0A517SBI3"/>
<protein>
    <submittedName>
        <fullName evidence="6">Formate dehydrogenase H</fullName>
    </submittedName>
</protein>
<dbReference type="Gene3D" id="3.40.228.10">
    <property type="entry name" value="Dimethylsulfoxide Reductase, domain 2"/>
    <property type="match status" value="1"/>
</dbReference>
<dbReference type="NCBIfam" id="TIGR01701">
    <property type="entry name" value="Fdhalpha-like"/>
    <property type="match status" value="1"/>
</dbReference>
<evidence type="ECO:0000313" key="6">
    <source>
        <dbReference type="EMBL" id="QDT53497.1"/>
    </source>
</evidence>
<dbReference type="InterPro" id="IPR006657">
    <property type="entry name" value="MoPterin_dinucl-bd_dom"/>
</dbReference>
<dbReference type="InterPro" id="IPR050123">
    <property type="entry name" value="Prok_molybdopt-oxidoreductase"/>
</dbReference>
<dbReference type="FunCoup" id="A0A517SBI3">
    <property type="interactions" value="47"/>
</dbReference>
<dbReference type="InterPro" id="IPR010046">
    <property type="entry name" value="Mopterin_OxRdtse_a_bac"/>
</dbReference>
<dbReference type="KEGG" id="ccos:Pan44_15190"/>
<evidence type="ECO:0000256" key="2">
    <source>
        <dbReference type="ARBA" id="ARBA00023004"/>
    </source>
</evidence>
<reference evidence="6 7" key="1">
    <citation type="submission" date="2019-02" db="EMBL/GenBank/DDBJ databases">
        <title>Deep-cultivation of Planctomycetes and their phenomic and genomic characterization uncovers novel biology.</title>
        <authorList>
            <person name="Wiegand S."/>
            <person name="Jogler M."/>
            <person name="Boedeker C."/>
            <person name="Pinto D."/>
            <person name="Vollmers J."/>
            <person name="Rivas-Marin E."/>
            <person name="Kohn T."/>
            <person name="Peeters S.H."/>
            <person name="Heuer A."/>
            <person name="Rast P."/>
            <person name="Oberbeckmann S."/>
            <person name="Bunk B."/>
            <person name="Jeske O."/>
            <person name="Meyerdierks A."/>
            <person name="Storesund J.E."/>
            <person name="Kallscheuer N."/>
            <person name="Luecker S."/>
            <person name="Lage O.M."/>
            <person name="Pohl T."/>
            <person name="Merkel B.J."/>
            <person name="Hornburger P."/>
            <person name="Mueller R.-W."/>
            <person name="Bruemmer F."/>
            <person name="Labrenz M."/>
            <person name="Spormann A.M."/>
            <person name="Op den Camp H."/>
            <person name="Overmann J."/>
            <person name="Amann R."/>
            <person name="Jetten M.S.M."/>
            <person name="Mascher T."/>
            <person name="Medema M.H."/>
            <person name="Devos D.P."/>
            <person name="Kaster A.-K."/>
            <person name="Ovreas L."/>
            <person name="Rohde M."/>
            <person name="Galperin M.Y."/>
            <person name="Jogler C."/>
        </authorList>
    </citation>
    <scope>NUCLEOTIDE SEQUENCE [LARGE SCALE GENOMIC DNA]</scope>
    <source>
        <strain evidence="6 7">Pan44</strain>
    </source>
</reference>
<keyword evidence="1" id="KW-0479">Metal-binding</keyword>
<dbReference type="AlphaFoldDB" id="A0A517SBI3"/>
<dbReference type="SUPFAM" id="SSF50692">
    <property type="entry name" value="ADC-like"/>
    <property type="match status" value="1"/>
</dbReference>
<gene>
    <name evidence="6" type="primary">fdhF</name>
    <name evidence="6" type="ORF">Pan44_15190</name>
</gene>
<dbReference type="PANTHER" id="PTHR43105:SF4">
    <property type="entry name" value="PROTEIN YDEP"/>
    <property type="match status" value="1"/>
</dbReference>
<dbReference type="Pfam" id="PF00384">
    <property type="entry name" value="Molybdopterin"/>
    <property type="match status" value="1"/>
</dbReference>
<dbReference type="GO" id="GO:0051539">
    <property type="term" value="F:4 iron, 4 sulfur cluster binding"/>
    <property type="evidence" value="ECO:0007669"/>
    <property type="project" value="InterPro"/>
</dbReference>